<accession>A0A1A8W2H4</accession>
<evidence type="ECO:0000256" key="5">
    <source>
        <dbReference type="ARBA" id="ARBA00029543"/>
    </source>
</evidence>
<dbReference type="Proteomes" id="UP000078546">
    <property type="component" value="Unassembled WGS sequence"/>
</dbReference>
<dbReference type="Proteomes" id="UP000078560">
    <property type="component" value="Unassembled WGS sequence"/>
</dbReference>
<evidence type="ECO:0000256" key="6">
    <source>
        <dbReference type="ARBA" id="ARBA00030030"/>
    </source>
</evidence>
<dbReference type="Gene3D" id="3.90.1140.10">
    <property type="entry name" value="Cyclic phosphodiesterase"/>
    <property type="match status" value="1"/>
</dbReference>
<dbReference type="EMBL" id="FLQU01000455">
    <property type="protein sequence ID" value="SBS85863.1"/>
    <property type="molecule type" value="Genomic_DNA"/>
</dbReference>
<proteinExistence type="predicted"/>
<evidence type="ECO:0000256" key="3">
    <source>
        <dbReference type="ARBA" id="ARBA00023239"/>
    </source>
</evidence>
<protein>
    <recommendedName>
        <fullName evidence="5">U6 snRNA phosphodiesterase 1</fullName>
    </recommendedName>
    <alternativeName>
        <fullName evidence="6">3'-5' RNA exonuclease USB1</fullName>
    </alternativeName>
</protein>
<dbReference type="AlphaFoldDB" id="A0A1A8W2H4"/>
<dbReference type="GO" id="GO:0034477">
    <property type="term" value="P:U6 snRNA 3'-end processing"/>
    <property type="evidence" value="ECO:0007669"/>
    <property type="project" value="InterPro"/>
</dbReference>
<dbReference type="InterPro" id="IPR027521">
    <property type="entry name" value="Usb1"/>
</dbReference>
<evidence type="ECO:0000256" key="1">
    <source>
        <dbReference type="ARBA" id="ARBA00022722"/>
    </source>
</evidence>
<dbReference type="PANTHER" id="PTHR13522">
    <property type="entry name" value="U6 SNRNA PHOSPHODIESTERASE 1"/>
    <property type="match status" value="1"/>
</dbReference>
<evidence type="ECO:0000313" key="9">
    <source>
        <dbReference type="Proteomes" id="UP000078546"/>
    </source>
</evidence>
<dbReference type="EMBL" id="FLQV01000570">
    <property type="protein sequence ID" value="SBS96153.1"/>
    <property type="molecule type" value="Genomic_DNA"/>
</dbReference>
<evidence type="ECO:0000313" key="7">
    <source>
        <dbReference type="EMBL" id="SBS85863.1"/>
    </source>
</evidence>
<gene>
    <name evidence="8" type="ORF">POVCU1_031010</name>
    <name evidence="7" type="ORF">POVCU2_0033840</name>
</gene>
<evidence type="ECO:0000313" key="10">
    <source>
        <dbReference type="Proteomes" id="UP000078560"/>
    </source>
</evidence>
<sequence>MSNQGDFNSYIYIPVRSSEEVRKRAKVCHAVLRKLVEKQFALDTDQWKDPAFCHGKGGETQRREISRHLFYQLDSLNVDRETQEEMEEDDFKDPLHVTIASSVHVKRHMITSFIGKIREELNNQYRIMKMYNPILCSFHLFFGGNVDLYRSQKHTKYFCAHSVKREQQELYINSLIGRINKILNHFGLTNDYADRICHVSLAYTDISLDFLLQNENLDVNSTFWPNIEKIIKGEYATDEAVTTYDDFYIYVNRICVRVGKKVYVIPFKHFDSEFDYIESNDSGGSSSEK</sequence>
<keyword evidence="2" id="KW-0378">Hydrolase</keyword>
<reference evidence="7" key="1">
    <citation type="submission" date="2016-05" db="EMBL/GenBank/DDBJ databases">
        <authorList>
            <person name="Lavstsen T."/>
            <person name="Jespersen J.S."/>
        </authorList>
    </citation>
    <scope>NUCLEOTIDE SEQUENCE [LARGE SCALE GENOMIC DNA]</scope>
</reference>
<organism evidence="7 10">
    <name type="scientific">Plasmodium ovale curtisi</name>
    <dbReference type="NCBI Taxonomy" id="864141"/>
    <lineage>
        <taxon>Eukaryota</taxon>
        <taxon>Sar</taxon>
        <taxon>Alveolata</taxon>
        <taxon>Apicomplexa</taxon>
        <taxon>Aconoidasida</taxon>
        <taxon>Haemosporida</taxon>
        <taxon>Plasmodiidae</taxon>
        <taxon>Plasmodium</taxon>
        <taxon>Plasmodium (Plasmodium)</taxon>
    </lineage>
</organism>
<evidence type="ECO:0000256" key="2">
    <source>
        <dbReference type="ARBA" id="ARBA00022801"/>
    </source>
</evidence>
<evidence type="ECO:0000313" key="8">
    <source>
        <dbReference type="EMBL" id="SBS96153.1"/>
    </source>
</evidence>
<keyword evidence="4" id="KW-0539">Nucleus</keyword>
<evidence type="ECO:0000256" key="4">
    <source>
        <dbReference type="ARBA" id="ARBA00023242"/>
    </source>
</evidence>
<reference evidence="9 10" key="2">
    <citation type="submission" date="2016-05" db="EMBL/GenBank/DDBJ databases">
        <authorList>
            <person name="Naeem Raeece"/>
        </authorList>
    </citation>
    <scope>NUCLEOTIDE SEQUENCE [LARGE SCALE GENOMIC DNA]</scope>
</reference>
<dbReference type="GO" id="GO:0000175">
    <property type="term" value="F:3'-5'-RNA exonuclease activity"/>
    <property type="evidence" value="ECO:0007669"/>
    <property type="project" value="TreeGrafter"/>
</dbReference>
<dbReference type="GO" id="GO:0016829">
    <property type="term" value="F:lyase activity"/>
    <property type="evidence" value="ECO:0007669"/>
    <property type="project" value="UniProtKB-KW"/>
</dbReference>
<keyword evidence="1" id="KW-0540">Nuclease</keyword>
<name>A0A1A8W2H4_PLAOA</name>
<keyword evidence="3" id="KW-0456">Lyase</keyword>
<dbReference type="PANTHER" id="PTHR13522:SF3">
    <property type="entry name" value="U6 SNRNA PHOSPHODIESTERASE 1"/>
    <property type="match status" value="1"/>
</dbReference>
<dbReference type="Pfam" id="PF09749">
    <property type="entry name" value="HVSL"/>
    <property type="match status" value="1"/>
</dbReference>
<dbReference type="GO" id="GO:0005634">
    <property type="term" value="C:nucleus"/>
    <property type="evidence" value="ECO:0007669"/>
    <property type="project" value="TreeGrafter"/>
</dbReference>